<keyword evidence="3" id="KW-1185">Reference proteome</keyword>
<evidence type="ECO:0000256" key="1">
    <source>
        <dbReference type="SAM" id="MobiDB-lite"/>
    </source>
</evidence>
<feature type="region of interest" description="Disordered" evidence="1">
    <location>
        <begin position="156"/>
        <end position="194"/>
    </location>
</feature>
<accession>A0AAD9MJ95</accession>
<feature type="compositionally biased region" description="Low complexity" evidence="1">
    <location>
        <begin position="29"/>
        <end position="51"/>
    </location>
</feature>
<proteinExistence type="predicted"/>
<dbReference type="SUPFAM" id="SSF57845">
    <property type="entry name" value="B-box zinc-binding domain"/>
    <property type="match status" value="1"/>
</dbReference>
<comment type="caution">
    <text evidence="2">The sequence shown here is derived from an EMBL/GenBank/DDBJ whole genome shotgun (WGS) entry which is preliminary data.</text>
</comment>
<reference evidence="2" key="1">
    <citation type="journal article" date="2023" name="Mol. Plant Microbe Interact.">
        <title>Elucidating the Obligate Nature and Biological Capacity of an Invasive Fungal Corn Pathogen.</title>
        <authorList>
            <person name="MacCready J.S."/>
            <person name="Roggenkamp E.M."/>
            <person name="Gdanetz K."/>
            <person name="Chilvers M.I."/>
        </authorList>
    </citation>
    <scope>NUCLEOTIDE SEQUENCE</scope>
    <source>
        <strain evidence="2">PM02</strain>
    </source>
</reference>
<dbReference type="CDD" id="cd19817">
    <property type="entry name" value="Bbox1_ANCHR-like"/>
    <property type="match status" value="1"/>
</dbReference>
<evidence type="ECO:0000313" key="3">
    <source>
        <dbReference type="Proteomes" id="UP001217918"/>
    </source>
</evidence>
<feature type="region of interest" description="Disordered" evidence="1">
    <location>
        <begin position="64"/>
        <end position="102"/>
    </location>
</feature>
<sequence length="333" mass="34757">MTSTAPNKDHNLLARLNALKPSSVTLSSGANPLGAPHGAAAAGPMTTGTGDALSERLRTLRSKAGASPIPSAPPSGPSMLQPQVAGARTPSRPSPAYRIPSHMHPLDHAADLAPDAFGLVDDAALDELLGGLAFDMDDPESEHMARAVAHELAQARDEADLARGATDDQPPDGRLNSGDAVHGPPLGADQSQAKPAADLALPTVPSALVDPVFDDASDSKILDFEADIAARMAALKGLGGGVPAQTDAFGLPVAPTFQPADRPAAGTTRRAGARVGYTDEDQKTWCIVCLEDATIRCVGCDDDVYCGRCWREMHVGPRAGYDERGHHWVKFHR</sequence>
<name>A0AAD9MJ95_9PEZI</name>
<gene>
    <name evidence="2" type="ORF">P8C59_008078</name>
</gene>
<dbReference type="Proteomes" id="UP001217918">
    <property type="component" value="Unassembled WGS sequence"/>
</dbReference>
<evidence type="ECO:0008006" key="4">
    <source>
        <dbReference type="Google" id="ProtNLM"/>
    </source>
</evidence>
<dbReference type="PANTHER" id="PTHR46603:SF1">
    <property type="entry name" value="ABSCISSION_NOCUT CHECKPOINT REGULATOR"/>
    <property type="match status" value="1"/>
</dbReference>
<protein>
    <recommendedName>
        <fullName evidence="4">Abscission/NoCut checkpoint regulator</fullName>
    </recommendedName>
</protein>
<dbReference type="Pfam" id="PF22586">
    <property type="entry name" value="ANCHR-like_BBOX"/>
    <property type="match status" value="1"/>
</dbReference>
<dbReference type="EMBL" id="JAQQPM010000007">
    <property type="protein sequence ID" value="KAK2073831.1"/>
    <property type="molecule type" value="Genomic_DNA"/>
</dbReference>
<evidence type="ECO:0000313" key="2">
    <source>
        <dbReference type="EMBL" id="KAK2073831.1"/>
    </source>
</evidence>
<feature type="region of interest" description="Disordered" evidence="1">
    <location>
        <begin position="23"/>
        <end position="51"/>
    </location>
</feature>
<dbReference type="AlphaFoldDB" id="A0AAD9MJ95"/>
<organism evidence="2 3">
    <name type="scientific">Phyllachora maydis</name>
    <dbReference type="NCBI Taxonomy" id="1825666"/>
    <lineage>
        <taxon>Eukaryota</taxon>
        <taxon>Fungi</taxon>
        <taxon>Dikarya</taxon>
        <taxon>Ascomycota</taxon>
        <taxon>Pezizomycotina</taxon>
        <taxon>Sordariomycetes</taxon>
        <taxon>Sordariomycetidae</taxon>
        <taxon>Phyllachorales</taxon>
        <taxon>Phyllachoraceae</taxon>
        <taxon>Phyllachora</taxon>
    </lineage>
</organism>
<dbReference type="InterPro" id="IPR044553">
    <property type="entry name" value="Bbox1_ANCHR"/>
</dbReference>
<dbReference type="PANTHER" id="PTHR46603">
    <property type="entry name" value="ABSCISSION/NOCUT CHECKPOINT REGULATOR"/>
    <property type="match status" value="1"/>
</dbReference>